<comment type="caution">
    <text evidence="1">The sequence shown here is derived from an EMBL/GenBank/DDBJ whole genome shotgun (WGS) entry which is preliminary data.</text>
</comment>
<evidence type="ECO:0000313" key="2">
    <source>
        <dbReference type="Proteomes" id="UP000651057"/>
    </source>
</evidence>
<evidence type="ECO:0000313" key="1">
    <source>
        <dbReference type="EMBL" id="MBL0684961.1"/>
    </source>
</evidence>
<proteinExistence type="predicted"/>
<organism evidence="1 2">
    <name type="scientific">Aquimarina mytili</name>
    <dbReference type="NCBI Taxonomy" id="874423"/>
    <lineage>
        <taxon>Bacteria</taxon>
        <taxon>Pseudomonadati</taxon>
        <taxon>Bacteroidota</taxon>
        <taxon>Flavobacteriia</taxon>
        <taxon>Flavobacteriales</taxon>
        <taxon>Flavobacteriaceae</taxon>
        <taxon>Aquimarina</taxon>
    </lineage>
</organism>
<keyword evidence="2" id="KW-1185">Reference proteome</keyword>
<evidence type="ECO:0008006" key="3">
    <source>
        <dbReference type="Google" id="ProtNLM"/>
    </source>
</evidence>
<dbReference type="Proteomes" id="UP000651057">
    <property type="component" value="Unassembled WGS sequence"/>
</dbReference>
<dbReference type="EMBL" id="JAERQJ010000006">
    <property type="protein sequence ID" value="MBL0684961.1"/>
    <property type="molecule type" value="Genomic_DNA"/>
</dbReference>
<reference evidence="1" key="1">
    <citation type="submission" date="2021-01" db="EMBL/GenBank/DDBJ databases">
        <authorList>
            <person name="Zhong Y.L."/>
        </authorList>
    </citation>
    <scope>NUCLEOTIDE SEQUENCE</scope>
    <source>
        <strain evidence="1">KCTC 23302</strain>
    </source>
</reference>
<protein>
    <recommendedName>
        <fullName evidence="3">STAS/SEC14 domain-containing protein</fullName>
    </recommendedName>
</protein>
<sequence length="133" mass="15335">MVKNFEGSLIQKHEIDIGMFYFYENFVVGEVNEGSDLNFESGKKLYQLIETYYKGTIPYTYISNRVNSYSFKPTRIHGSSEKFPNLKGYAIVTYDPVNHKIACLEKTFADIPTDVFNSLEDAITWSKKMTTVN</sequence>
<name>A0A937A162_9FLAO</name>
<gene>
    <name evidence="1" type="ORF">JJQ60_15635</name>
</gene>
<dbReference type="RefSeq" id="WP_201922284.1">
    <property type="nucleotide sequence ID" value="NZ_BAABAX010000014.1"/>
</dbReference>
<accession>A0A937A162</accession>
<dbReference type="AlphaFoldDB" id="A0A937A162"/>